<dbReference type="Proteomes" id="UP000462376">
    <property type="component" value="Unassembled WGS sequence"/>
</dbReference>
<evidence type="ECO:0000313" key="20">
    <source>
        <dbReference type="Proteomes" id="UP000095614"/>
    </source>
</evidence>
<evidence type="ECO:0000313" key="25">
    <source>
        <dbReference type="Proteomes" id="UP000284514"/>
    </source>
</evidence>
<evidence type="ECO:0000313" key="27">
    <source>
        <dbReference type="Proteomes" id="UP000432488"/>
    </source>
</evidence>
<dbReference type="SUPFAM" id="SSF100950">
    <property type="entry name" value="NagB/RpiA/CoA transferase-like"/>
    <property type="match status" value="1"/>
</dbReference>
<evidence type="ECO:0000313" key="30">
    <source>
        <dbReference type="Proteomes" id="UP001215818"/>
    </source>
</evidence>
<dbReference type="PROSITE" id="PS51000">
    <property type="entry name" value="HTH_DEOR_2"/>
    <property type="match status" value="1"/>
</dbReference>
<dbReference type="InterPro" id="IPR011991">
    <property type="entry name" value="ArsR-like_HTH"/>
</dbReference>
<keyword evidence="29" id="KW-1185">Reference proteome</keyword>
<evidence type="ECO:0000313" key="13">
    <source>
        <dbReference type="EMBL" id="MDC1879762.1"/>
    </source>
</evidence>
<dbReference type="GO" id="GO:0003677">
    <property type="term" value="F:DNA binding"/>
    <property type="evidence" value="ECO:0007669"/>
    <property type="project" value="UniProtKB-KW"/>
</dbReference>
<dbReference type="EMBL" id="JAWDEU010000002">
    <property type="protein sequence ID" value="MDU0244035.1"/>
    <property type="molecule type" value="Genomic_DNA"/>
</dbReference>
<dbReference type="Proteomes" id="UP001218502">
    <property type="component" value="Unassembled WGS sequence"/>
</dbReference>
<dbReference type="EMBL" id="QSIF01000006">
    <property type="protein sequence ID" value="RHC75048.1"/>
    <property type="molecule type" value="Genomic_DNA"/>
</dbReference>
<reference evidence="15 21" key="2">
    <citation type="journal article" date="2016" name="Nat. Biotechnol.">
        <title>Measurement of bacterial replication rates in microbial communities.</title>
        <authorList>
            <person name="Brown C.T."/>
            <person name="Olm M.R."/>
            <person name="Thomas B.C."/>
            <person name="Banfield J.F."/>
        </authorList>
    </citation>
    <scope>NUCLEOTIDE SEQUENCE [LARGE SCALE GENOMIC DNA]</scope>
    <source>
        <strain evidence="15">45_41</strain>
    </source>
</reference>
<dbReference type="EMBL" id="WCUV01000005">
    <property type="protein sequence ID" value="KAB4093170.1"/>
    <property type="molecule type" value="Genomic_DNA"/>
</dbReference>
<dbReference type="STRING" id="820.ERS852554_01295"/>
<organism evidence="10 31">
    <name type="scientific">Bacteroides uniformis</name>
    <dbReference type="NCBI Taxonomy" id="820"/>
    <lineage>
        <taxon>Bacteria</taxon>
        <taxon>Pseudomonadati</taxon>
        <taxon>Bacteroidota</taxon>
        <taxon>Bacteroidia</taxon>
        <taxon>Bacteroidales</taxon>
        <taxon>Bacteroidaceae</taxon>
        <taxon>Bacteroides</taxon>
    </lineage>
</organism>
<dbReference type="EMBL" id="CZAF01000005">
    <property type="protein sequence ID" value="CUO89987.1"/>
    <property type="molecule type" value="Genomic_DNA"/>
</dbReference>
<dbReference type="Proteomes" id="UP001213309">
    <property type="component" value="Unassembled WGS sequence"/>
</dbReference>
<dbReference type="Proteomes" id="UP000432488">
    <property type="component" value="Unassembled WGS sequence"/>
</dbReference>
<dbReference type="PRINTS" id="PR00037">
    <property type="entry name" value="HTHLACR"/>
</dbReference>
<name>A0A139K8L1_BACUN</name>
<dbReference type="Proteomes" id="UP001214113">
    <property type="component" value="Unassembled WGS sequence"/>
</dbReference>
<dbReference type="EMBL" id="WCTM01000001">
    <property type="protein sequence ID" value="KAB4246308.1"/>
    <property type="molecule type" value="Genomic_DNA"/>
</dbReference>
<evidence type="ECO:0000313" key="15">
    <source>
        <dbReference type="EMBL" id="OKZ39380.1"/>
    </source>
</evidence>
<dbReference type="EMBL" id="JAFBJK010000002">
    <property type="protein sequence ID" value="MBT8724782.1"/>
    <property type="molecule type" value="Genomic_DNA"/>
</dbReference>
<dbReference type="SMART" id="SM00420">
    <property type="entry name" value="HTH_DEOR"/>
    <property type="match status" value="1"/>
</dbReference>
<sequence length="253" mass="27548">MALNQRRVKILDLIREDGHAKVQELSRIFNVTDVTIRQDLEALEKLGYIQREHGGAFLKDVGSFAKTGKVFNQNHIEEKREIARKAVSFIREGECIILDSGSTTTEIAKLLTQYKELTVITNALNIALILGENPGITLIVTGGEFKAPTLSLTGKMAADSLKGFHANKLFLATAGISPDMSLTYPSLSDLMVKSAMIKAAEEVILVADSSKIGISAFASLGSITMVNSFITDNHISKENIEKMKGKNINLLIG</sequence>
<evidence type="ECO:0000313" key="23">
    <source>
        <dbReference type="Proteomes" id="UP000260844"/>
    </source>
</evidence>
<evidence type="ECO:0000313" key="9">
    <source>
        <dbReference type="EMBL" id="MBT8724782.1"/>
    </source>
</evidence>
<evidence type="ECO:0000313" key="7">
    <source>
        <dbReference type="EMBL" id="KAB4236541.1"/>
    </source>
</evidence>
<proteinExistence type="predicted"/>
<dbReference type="InterPro" id="IPR014036">
    <property type="entry name" value="DeoR-like_C"/>
</dbReference>
<dbReference type="Proteomes" id="UP001181247">
    <property type="component" value="Unassembled WGS sequence"/>
</dbReference>
<dbReference type="Proteomes" id="UP000284514">
    <property type="component" value="Unassembled WGS sequence"/>
</dbReference>
<evidence type="ECO:0000313" key="31">
    <source>
        <dbReference type="Proteomes" id="UP001218502"/>
    </source>
</evidence>
<evidence type="ECO:0000313" key="16">
    <source>
        <dbReference type="EMBL" id="RGJ95655.1"/>
    </source>
</evidence>
<evidence type="ECO:0000313" key="18">
    <source>
        <dbReference type="EMBL" id="RHC75048.1"/>
    </source>
</evidence>
<dbReference type="Pfam" id="PF00455">
    <property type="entry name" value="DeoRC"/>
    <property type="match status" value="1"/>
</dbReference>
<dbReference type="PATRIC" id="fig|820.27.peg.1927"/>
<dbReference type="PROSITE" id="PS00894">
    <property type="entry name" value="HTH_DEOR_1"/>
    <property type="match status" value="1"/>
</dbReference>
<evidence type="ECO:0000259" key="4">
    <source>
        <dbReference type="PROSITE" id="PS51000"/>
    </source>
</evidence>
<keyword evidence="2 10" id="KW-0238">DNA-binding</keyword>
<dbReference type="EMBL" id="JAQNSB010000031">
    <property type="protein sequence ID" value="MDC1856588.1"/>
    <property type="molecule type" value="Genomic_DNA"/>
</dbReference>
<dbReference type="OrthoDB" id="9797223at2"/>
<dbReference type="CDD" id="cd00090">
    <property type="entry name" value="HTH_ARSR"/>
    <property type="match status" value="1"/>
</dbReference>
<dbReference type="Proteomes" id="UP000186549">
    <property type="component" value="Unassembled WGS sequence"/>
</dbReference>
<protein>
    <submittedName>
        <fullName evidence="15">Alkaline phosphatase</fullName>
    </submittedName>
    <submittedName>
        <fullName evidence="10">DeoR/GlpR family DNA-binding transcription regulator</fullName>
    </submittedName>
    <submittedName>
        <fullName evidence="6">DeoR/GlpR transcriptional regulator</fullName>
    </submittedName>
    <submittedName>
        <fullName evidence="5">Sugar metabolism transcriptional regulator</fullName>
    </submittedName>
</protein>
<dbReference type="Proteomes" id="UP000095614">
    <property type="component" value="Unassembled WGS sequence"/>
</dbReference>
<accession>A0A139K8L1</accession>
<dbReference type="Pfam" id="PF08220">
    <property type="entry name" value="HTH_DeoR"/>
    <property type="match status" value="1"/>
</dbReference>
<evidence type="ECO:0000313" key="5">
    <source>
        <dbReference type="EMBL" id="CUO89987.1"/>
    </source>
</evidence>
<reference evidence="5 20" key="1">
    <citation type="submission" date="2015-09" db="EMBL/GenBank/DDBJ databases">
        <authorList>
            <consortium name="Pathogen Informatics"/>
        </authorList>
    </citation>
    <scope>NUCLEOTIDE SEQUENCE [LARGE SCALE GENOMIC DNA]</scope>
    <source>
        <strain evidence="5 20">2789STDY5834847</strain>
    </source>
</reference>
<evidence type="ECO:0000313" key="8">
    <source>
        <dbReference type="EMBL" id="KAB4246308.1"/>
    </source>
</evidence>
<dbReference type="SUPFAM" id="SSF46785">
    <property type="entry name" value="Winged helix' DNA-binding domain"/>
    <property type="match status" value="1"/>
</dbReference>
<evidence type="ECO:0000313" key="10">
    <source>
        <dbReference type="EMBL" id="MDC1751287.1"/>
    </source>
</evidence>
<dbReference type="InterPro" id="IPR018356">
    <property type="entry name" value="Tscrpt_reg_HTH_DeoR_CS"/>
</dbReference>
<evidence type="ECO:0000256" key="1">
    <source>
        <dbReference type="ARBA" id="ARBA00023015"/>
    </source>
</evidence>
<dbReference type="Proteomes" id="UP000283601">
    <property type="component" value="Unassembled WGS sequence"/>
</dbReference>
<evidence type="ECO:0000313" key="28">
    <source>
        <dbReference type="Proteomes" id="UP000462376"/>
    </source>
</evidence>
<reference evidence="22 23" key="3">
    <citation type="submission" date="2018-08" db="EMBL/GenBank/DDBJ databases">
        <title>A genome reference for cultivated species of the human gut microbiota.</title>
        <authorList>
            <person name="Zou Y."/>
            <person name="Xue W."/>
            <person name="Luo G."/>
        </authorList>
    </citation>
    <scope>NUCLEOTIDE SEQUENCE [LARGE SCALE GENOMIC DNA]</scope>
    <source>
        <strain evidence="19 24">AM29-12AC</strain>
        <strain evidence="18 25">AM34-25</strain>
        <strain evidence="17 22">TF08-13</strain>
        <strain evidence="16 23">TM04-30</strain>
    </source>
</reference>
<evidence type="ECO:0000313" key="29">
    <source>
        <dbReference type="Proteomes" id="UP001196342"/>
    </source>
</evidence>
<reference evidence="14" key="7">
    <citation type="submission" date="2023-10" db="EMBL/GenBank/DDBJ databases">
        <title>Genome of Potential pathogenic bacteria in Crohn's disease.</title>
        <authorList>
            <person name="Rodriguez-Palacios A."/>
        </authorList>
    </citation>
    <scope>NUCLEOTIDE SEQUENCE</scope>
    <source>
        <strain evidence="14">CavFT-hAR50</strain>
    </source>
</reference>
<dbReference type="InterPro" id="IPR037171">
    <property type="entry name" value="NagB/RpiA_transferase-like"/>
</dbReference>
<gene>
    <name evidence="5" type="primary">glpR</name>
    <name evidence="15" type="ORF">BHV79_02270</name>
    <name evidence="19" type="ORF">DW758_09595</name>
    <name evidence="18" type="ORF">DW831_05740</name>
    <name evidence="17" type="ORF">DXC80_09005</name>
    <name evidence="16" type="ORF">DXD40_06415</name>
    <name evidence="5" type="ORF">ERS852462_01937</name>
    <name evidence="8" type="ORF">GAP41_01740</name>
    <name evidence="7" type="ORF">GAP47_10575</name>
    <name evidence="6" type="ORF">GAQ56_07960</name>
    <name evidence="9" type="ORF">JQN06_01160</name>
    <name evidence="11" type="ORF">POY73_13230</name>
    <name evidence="10" type="ORF">POY80_02350</name>
    <name evidence="12" type="ORF">POZ22_17645</name>
    <name evidence="13" type="ORF">POZ24_06945</name>
    <name evidence="14" type="ORF">RVH16_04795</name>
</gene>
<evidence type="ECO:0000313" key="26">
    <source>
        <dbReference type="Proteomes" id="UP000431575"/>
    </source>
</evidence>
<dbReference type="EMBL" id="QSJZ01000006">
    <property type="protein sequence ID" value="RHE23457.1"/>
    <property type="molecule type" value="Genomic_DNA"/>
</dbReference>
<dbReference type="Proteomes" id="UP001215818">
    <property type="component" value="Unassembled WGS sequence"/>
</dbReference>
<keyword evidence="3" id="KW-0804">Transcription</keyword>
<dbReference type="EMBL" id="QSRK01000011">
    <property type="protein sequence ID" value="RGL14167.1"/>
    <property type="molecule type" value="Genomic_DNA"/>
</dbReference>
<dbReference type="InterPro" id="IPR001034">
    <property type="entry name" value="DeoR_HTH"/>
</dbReference>
<dbReference type="EMBL" id="MNQU01000046">
    <property type="protein sequence ID" value="OKZ39380.1"/>
    <property type="molecule type" value="Genomic_DNA"/>
</dbReference>
<evidence type="ECO:0000313" key="11">
    <source>
        <dbReference type="EMBL" id="MDC1795090.1"/>
    </source>
</evidence>
<dbReference type="RefSeq" id="WP_009037740.1">
    <property type="nucleotide sequence ID" value="NZ_BAABXG010000001.1"/>
</dbReference>
<dbReference type="GO" id="GO:0003700">
    <property type="term" value="F:DNA-binding transcription factor activity"/>
    <property type="evidence" value="ECO:0007669"/>
    <property type="project" value="InterPro"/>
</dbReference>
<evidence type="ECO:0000313" key="6">
    <source>
        <dbReference type="EMBL" id="KAB4093170.1"/>
    </source>
</evidence>
<feature type="domain" description="HTH deoR-type" evidence="4">
    <location>
        <begin position="3"/>
        <end position="58"/>
    </location>
</feature>
<dbReference type="Proteomes" id="UP001196342">
    <property type="component" value="Unassembled WGS sequence"/>
</dbReference>
<dbReference type="EMBL" id="JAQNQY010000002">
    <property type="protein sequence ID" value="MDC1751287.1"/>
    <property type="molecule type" value="Genomic_DNA"/>
</dbReference>
<dbReference type="PANTHER" id="PTHR30363:SF44">
    <property type="entry name" value="AGA OPERON TRANSCRIPTIONAL REPRESSOR-RELATED"/>
    <property type="match status" value="1"/>
</dbReference>
<dbReference type="InterPro" id="IPR036390">
    <property type="entry name" value="WH_DNA-bd_sf"/>
</dbReference>
<dbReference type="EMBL" id="QSPV01000004">
    <property type="protein sequence ID" value="RGJ95655.1"/>
    <property type="molecule type" value="Genomic_DNA"/>
</dbReference>
<dbReference type="Proteomes" id="UP000260844">
    <property type="component" value="Unassembled WGS sequence"/>
</dbReference>
<dbReference type="Proteomes" id="UP000260795">
    <property type="component" value="Unassembled WGS sequence"/>
</dbReference>
<dbReference type="EMBL" id="WCTL01000008">
    <property type="protein sequence ID" value="KAB4236541.1"/>
    <property type="molecule type" value="Genomic_DNA"/>
</dbReference>
<evidence type="ECO:0000313" key="22">
    <source>
        <dbReference type="Proteomes" id="UP000260795"/>
    </source>
</evidence>
<evidence type="ECO:0000256" key="3">
    <source>
        <dbReference type="ARBA" id="ARBA00023163"/>
    </source>
</evidence>
<evidence type="ECO:0000313" key="12">
    <source>
        <dbReference type="EMBL" id="MDC1856588.1"/>
    </source>
</evidence>
<dbReference type="SMART" id="SM01134">
    <property type="entry name" value="DeoRC"/>
    <property type="match status" value="1"/>
</dbReference>
<evidence type="ECO:0000313" key="21">
    <source>
        <dbReference type="Proteomes" id="UP000186549"/>
    </source>
</evidence>
<evidence type="ECO:0000313" key="19">
    <source>
        <dbReference type="EMBL" id="RHE23457.1"/>
    </source>
</evidence>
<evidence type="ECO:0000313" key="14">
    <source>
        <dbReference type="EMBL" id="MDU0244035.1"/>
    </source>
</evidence>
<keyword evidence="1" id="KW-0805">Transcription regulation</keyword>
<dbReference type="InterPro" id="IPR050313">
    <property type="entry name" value="Carb_Metab_HTH_regulators"/>
</dbReference>
<dbReference type="EMBL" id="JAQNSG010000005">
    <property type="protein sequence ID" value="MDC1879762.1"/>
    <property type="molecule type" value="Genomic_DNA"/>
</dbReference>
<dbReference type="EMBL" id="JAQNRK010000012">
    <property type="protein sequence ID" value="MDC1795090.1"/>
    <property type="molecule type" value="Genomic_DNA"/>
</dbReference>
<dbReference type="Gene3D" id="1.10.10.10">
    <property type="entry name" value="Winged helix-like DNA-binding domain superfamily/Winged helix DNA-binding domain"/>
    <property type="match status" value="1"/>
</dbReference>
<reference evidence="10 30" key="6">
    <citation type="submission" date="2022-10" db="EMBL/GenBank/DDBJ databases">
        <title>Human gut microbiome strain richness.</title>
        <authorList>
            <person name="Chen-Liaw A."/>
        </authorList>
    </citation>
    <scope>NUCLEOTIDE SEQUENCE</scope>
    <source>
        <strain evidence="13">1001713st2_A4_1001713B170214_170313</strain>
        <strain evidence="10">A1_m1001262Bd0_191120</strain>
        <strain evidence="12">BSD2780061687st1_G10_BSD2780061687b_171204</strain>
        <strain evidence="11 30">D53st1_B1_D53t1_180928</strain>
    </source>
</reference>
<evidence type="ECO:0000313" key="24">
    <source>
        <dbReference type="Proteomes" id="UP000283601"/>
    </source>
</evidence>
<reference evidence="26 27" key="4">
    <citation type="journal article" date="2019" name="Nat. Med.">
        <title>A library of human gut bacterial isolates paired with longitudinal multiomics data enables mechanistic microbiome research.</title>
        <authorList>
            <person name="Poyet M."/>
            <person name="Groussin M."/>
            <person name="Gibbons S.M."/>
            <person name="Avila-Pacheco J."/>
            <person name="Jiang X."/>
            <person name="Kearney S.M."/>
            <person name="Perrotta A.R."/>
            <person name="Berdy B."/>
            <person name="Zhao S."/>
            <person name="Lieberman T.D."/>
            <person name="Swanson P.K."/>
            <person name="Smith M."/>
            <person name="Roesemann S."/>
            <person name="Alexander J.E."/>
            <person name="Rich S.A."/>
            <person name="Livny J."/>
            <person name="Vlamakis H."/>
            <person name="Clish C."/>
            <person name="Bullock K."/>
            <person name="Deik A."/>
            <person name="Scott J."/>
            <person name="Pierce K.A."/>
            <person name="Xavier R.J."/>
            <person name="Alm E.J."/>
        </authorList>
    </citation>
    <scope>NUCLEOTIDE SEQUENCE [LARGE SCALE GENOMIC DNA]</scope>
    <source>
        <strain evidence="6 27">BIOML-A42</strain>
        <strain evidence="7 28">BIOML-A5</strain>
        <strain evidence="8 26">BIOML-A6</strain>
    </source>
</reference>
<dbReference type="Proteomes" id="UP000431575">
    <property type="component" value="Unassembled WGS sequence"/>
</dbReference>
<dbReference type="InterPro" id="IPR036388">
    <property type="entry name" value="WH-like_DNA-bd_sf"/>
</dbReference>
<reference evidence="9 29" key="5">
    <citation type="submission" date="2020-12" db="EMBL/GenBank/DDBJ databases">
        <title>Microorganisms.</title>
        <authorList>
            <person name="Matos J."/>
            <person name="Faleiro L."/>
            <person name="Duarte I."/>
        </authorList>
    </citation>
    <scope>NUCLEOTIDE SEQUENCE [LARGE SCALE GENOMIC DNA]</scope>
    <source>
        <strain evidence="9 29">PtFD3Pch2</strain>
    </source>
</reference>
<evidence type="ECO:0000313" key="17">
    <source>
        <dbReference type="EMBL" id="RGL14167.1"/>
    </source>
</evidence>
<evidence type="ECO:0000256" key="2">
    <source>
        <dbReference type="ARBA" id="ARBA00023125"/>
    </source>
</evidence>
<dbReference type="Gene3D" id="3.40.50.1360">
    <property type="match status" value="1"/>
</dbReference>
<dbReference type="AlphaFoldDB" id="A0A139K8L1"/>
<dbReference type="PANTHER" id="PTHR30363">
    <property type="entry name" value="HTH-TYPE TRANSCRIPTIONAL REGULATOR SRLR-RELATED"/>
    <property type="match status" value="1"/>
</dbReference>